<sequence length="179" mass="18628">MHKKRDLASAKIEMLLAAALDDGLSKLALRAAGLLAGRYMNSDRDGKAFAAVPSYCRDLGIASDAKVRVALGSLVERGYLQREQRTGETTRYSIHARFFAAGQEAQEDGEDDPTPPHGGAGSDTPTPSQDGKGSSADTPSQNGKGGFPLREGGYSQDGKGASRSGKGTPSRGGNTNTGE</sequence>
<proteinExistence type="predicted"/>
<feature type="region of interest" description="Disordered" evidence="1">
    <location>
        <begin position="84"/>
        <end position="179"/>
    </location>
</feature>
<feature type="compositionally biased region" description="Polar residues" evidence="1">
    <location>
        <begin position="165"/>
        <end position="179"/>
    </location>
</feature>
<gene>
    <name evidence="2" type="ORF">AMST5_00063</name>
</gene>
<protein>
    <recommendedName>
        <fullName evidence="3">Helix-turn-helix domain-containing protein</fullName>
    </recommendedName>
</protein>
<evidence type="ECO:0000256" key="1">
    <source>
        <dbReference type="SAM" id="MobiDB-lite"/>
    </source>
</evidence>
<feature type="compositionally biased region" description="Polar residues" evidence="1">
    <location>
        <begin position="123"/>
        <end position="142"/>
    </location>
</feature>
<accession>A0AA48RBH6</accession>
<dbReference type="AlphaFoldDB" id="A0AA48RBH6"/>
<reference evidence="2" key="1">
    <citation type="submission" date="2023-07" db="EMBL/GenBank/DDBJ databases">
        <authorList>
            <person name="Pelsma A.J. K."/>
        </authorList>
    </citation>
    <scope>NUCLEOTIDE SEQUENCE</scope>
</reference>
<name>A0AA48RBH6_9ZZZZ</name>
<dbReference type="EMBL" id="OY288114">
    <property type="protein sequence ID" value="CAJ0849023.1"/>
    <property type="molecule type" value="Genomic_DNA"/>
</dbReference>
<evidence type="ECO:0000313" key="2">
    <source>
        <dbReference type="EMBL" id="CAJ0849023.1"/>
    </source>
</evidence>
<evidence type="ECO:0008006" key="3">
    <source>
        <dbReference type="Google" id="ProtNLM"/>
    </source>
</evidence>
<organism evidence="2">
    <name type="scientific">freshwater sediment metagenome</name>
    <dbReference type="NCBI Taxonomy" id="556182"/>
    <lineage>
        <taxon>unclassified sequences</taxon>
        <taxon>metagenomes</taxon>
        <taxon>ecological metagenomes</taxon>
    </lineage>
</organism>